<evidence type="ECO:0000313" key="10">
    <source>
        <dbReference type="Proteomes" id="UP000436088"/>
    </source>
</evidence>
<name>A0A6A3CM77_HIBSY</name>
<dbReference type="GO" id="GO:0030154">
    <property type="term" value="P:cell differentiation"/>
    <property type="evidence" value="ECO:0007669"/>
    <property type="project" value="UniProtKB-KW"/>
</dbReference>
<protein>
    <submittedName>
        <fullName evidence="9">MADS-box protein AGL24</fullName>
    </submittedName>
</protein>
<keyword evidence="3" id="KW-0805">Transcription regulation</keyword>
<evidence type="ECO:0000256" key="7">
    <source>
        <dbReference type="ARBA" id="ARBA00023242"/>
    </source>
</evidence>
<dbReference type="GO" id="GO:0045944">
    <property type="term" value="P:positive regulation of transcription by RNA polymerase II"/>
    <property type="evidence" value="ECO:0007669"/>
    <property type="project" value="InterPro"/>
</dbReference>
<evidence type="ECO:0000313" key="9">
    <source>
        <dbReference type="EMBL" id="KAE8728308.1"/>
    </source>
</evidence>
<organism evidence="9 10">
    <name type="scientific">Hibiscus syriacus</name>
    <name type="common">Rose of Sharon</name>
    <dbReference type="NCBI Taxonomy" id="106335"/>
    <lineage>
        <taxon>Eukaryota</taxon>
        <taxon>Viridiplantae</taxon>
        <taxon>Streptophyta</taxon>
        <taxon>Embryophyta</taxon>
        <taxon>Tracheophyta</taxon>
        <taxon>Spermatophyta</taxon>
        <taxon>Magnoliopsida</taxon>
        <taxon>eudicotyledons</taxon>
        <taxon>Gunneridae</taxon>
        <taxon>Pentapetalae</taxon>
        <taxon>rosids</taxon>
        <taxon>malvids</taxon>
        <taxon>Malvales</taxon>
        <taxon>Malvaceae</taxon>
        <taxon>Malvoideae</taxon>
        <taxon>Hibiscus</taxon>
    </lineage>
</organism>
<dbReference type="EMBL" id="VEPZ02000269">
    <property type="protein sequence ID" value="KAE8728308.1"/>
    <property type="molecule type" value="Genomic_DNA"/>
</dbReference>
<keyword evidence="10" id="KW-1185">Reference proteome</keyword>
<keyword evidence="2" id="KW-0221">Differentiation</keyword>
<dbReference type="FunFam" id="3.40.1810.10:FF:000007">
    <property type="entry name" value="Transcription factor, MADS-box"/>
    <property type="match status" value="1"/>
</dbReference>
<dbReference type="PROSITE" id="PS50066">
    <property type="entry name" value="MADS_BOX_2"/>
    <property type="match status" value="1"/>
</dbReference>
<evidence type="ECO:0000259" key="8">
    <source>
        <dbReference type="PROSITE" id="PS50066"/>
    </source>
</evidence>
<dbReference type="PRINTS" id="PR00404">
    <property type="entry name" value="MADSDOMAIN"/>
</dbReference>
<reference evidence="9" key="1">
    <citation type="submission" date="2019-09" db="EMBL/GenBank/DDBJ databases">
        <title>Draft genome information of white flower Hibiscus syriacus.</title>
        <authorList>
            <person name="Kim Y.-M."/>
        </authorList>
    </citation>
    <scope>NUCLEOTIDE SEQUENCE [LARGE SCALE GENOMIC DNA]</scope>
    <source>
        <strain evidence="9">YM2019G1</strain>
    </source>
</reference>
<dbReference type="Proteomes" id="UP000436088">
    <property type="component" value="Unassembled WGS sequence"/>
</dbReference>
<comment type="caution">
    <text evidence="9">The sequence shown here is derived from an EMBL/GenBank/DDBJ whole genome shotgun (WGS) entry which is preliminary data.</text>
</comment>
<dbReference type="InterPro" id="IPR036879">
    <property type="entry name" value="TF_MADSbox_sf"/>
</dbReference>
<comment type="subcellular location">
    <subcellularLocation>
        <location evidence="1">Nucleus</location>
    </subcellularLocation>
</comment>
<proteinExistence type="predicted"/>
<evidence type="ECO:0000256" key="5">
    <source>
        <dbReference type="ARBA" id="ARBA00023125"/>
    </source>
</evidence>
<dbReference type="GO" id="GO:0005634">
    <property type="term" value="C:nucleus"/>
    <property type="evidence" value="ECO:0007669"/>
    <property type="project" value="UniProtKB-SubCell"/>
</dbReference>
<dbReference type="InterPro" id="IPR050142">
    <property type="entry name" value="MADS-box/MEF2_TF"/>
</dbReference>
<evidence type="ECO:0000256" key="3">
    <source>
        <dbReference type="ARBA" id="ARBA00023015"/>
    </source>
</evidence>
<evidence type="ECO:0000256" key="1">
    <source>
        <dbReference type="ARBA" id="ARBA00004123"/>
    </source>
</evidence>
<dbReference type="Gene3D" id="3.40.1810.10">
    <property type="entry name" value="Transcription factor, MADS-box"/>
    <property type="match status" value="1"/>
</dbReference>
<evidence type="ECO:0000256" key="2">
    <source>
        <dbReference type="ARBA" id="ARBA00022782"/>
    </source>
</evidence>
<dbReference type="CDD" id="cd00265">
    <property type="entry name" value="MADS_MEF2_like"/>
    <property type="match status" value="1"/>
</dbReference>
<gene>
    <name evidence="9" type="ORF">F3Y22_tig00004620pilonHSYRG00035</name>
</gene>
<dbReference type="AlphaFoldDB" id="A0A6A3CM77"/>
<evidence type="ECO:0000256" key="6">
    <source>
        <dbReference type="ARBA" id="ARBA00023163"/>
    </source>
</evidence>
<keyword evidence="4" id="KW-0287">Flowering</keyword>
<dbReference type="GO" id="GO:0046983">
    <property type="term" value="F:protein dimerization activity"/>
    <property type="evidence" value="ECO:0007669"/>
    <property type="project" value="InterPro"/>
</dbReference>
<dbReference type="SMART" id="SM00432">
    <property type="entry name" value="MADS"/>
    <property type="match status" value="1"/>
</dbReference>
<keyword evidence="7" id="KW-0539">Nucleus</keyword>
<dbReference type="GO" id="GO:0000977">
    <property type="term" value="F:RNA polymerase II transcription regulatory region sequence-specific DNA binding"/>
    <property type="evidence" value="ECO:0007669"/>
    <property type="project" value="InterPro"/>
</dbReference>
<dbReference type="InterPro" id="IPR002100">
    <property type="entry name" value="TF_MADSbox"/>
</dbReference>
<dbReference type="PANTHER" id="PTHR48019">
    <property type="entry name" value="SERUM RESPONSE FACTOR HOMOLOG"/>
    <property type="match status" value="1"/>
</dbReference>
<dbReference type="Pfam" id="PF00319">
    <property type="entry name" value="SRF-TF"/>
    <property type="match status" value="1"/>
</dbReference>
<dbReference type="InterPro" id="IPR033896">
    <property type="entry name" value="MEF2-like_N"/>
</dbReference>
<keyword evidence="6" id="KW-0804">Transcription</keyword>
<dbReference type="GO" id="GO:0009908">
    <property type="term" value="P:flower development"/>
    <property type="evidence" value="ECO:0007669"/>
    <property type="project" value="UniProtKB-KW"/>
</dbReference>
<keyword evidence="5" id="KW-0238">DNA-binding</keyword>
<feature type="domain" description="MADS-box" evidence="8">
    <location>
        <begin position="1"/>
        <end position="61"/>
    </location>
</feature>
<dbReference type="SUPFAM" id="SSF55455">
    <property type="entry name" value="SRF-like"/>
    <property type="match status" value="1"/>
</dbReference>
<accession>A0A6A3CM77</accession>
<evidence type="ECO:0000256" key="4">
    <source>
        <dbReference type="ARBA" id="ARBA00023089"/>
    </source>
</evidence>
<sequence>MASEKIKNKKIDNLKAREVNFSKRRQGLIKKAQELSVLCGAEVALIIFSPTGKLFEFASSSMKNILGRYSTLHSNNLSKLDQPSLQLQEPVGGLQMETLFKGKAVVVVGEEGMPSEPVTDNVCSCTPLEDETGLKSGLSLHFAEADEKRRGNLNK</sequence>